<organism evidence="2 3">
    <name type="scientific">Flexivirga caeni</name>
    <dbReference type="NCBI Taxonomy" id="2294115"/>
    <lineage>
        <taxon>Bacteria</taxon>
        <taxon>Bacillati</taxon>
        <taxon>Actinomycetota</taxon>
        <taxon>Actinomycetes</taxon>
        <taxon>Micrococcales</taxon>
        <taxon>Dermacoccaceae</taxon>
        <taxon>Flexivirga</taxon>
    </lineage>
</organism>
<sequence length="108" mass="12467">MLEAVEIIWRMVPDFRLAQLIEVIGASFSTEDDELIQLIQSDLATLVPRPPWGPDRDQLAAVQARLVELRERGRTRSLTGSRQTRSKDIRFETRRSSRVSYQRVSDGR</sequence>
<accession>A0A3M9MHW8</accession>
<feature type="region of interest" description="Disordered" evidence="1">
    <location>
        <begin position="75"/>
        <end position="108"/>
    </location>
</feature>
<keyword evidence="3" id="KW-1185">Reference proteome</keyword>
<name>A0A3M9MHW8_9MICO</name>
<comment type="caution">
    <text evidence="2">The sequence shown here is derived from an EMBL/GenBank/DDBJ whole genome shotgun (WGS) entry which is preliminary data.</text>
</comment>
<gene>
    <name evidence="2" type="ORF">EFY87_00405</name>
</gene>
<reference evidence="2 3" key="1">
    <citation type="submission" date="2018-11" db="EMBL/GenBank/DDBJ databases">
        <title>Draft genome of Simplicispira Flexivirga sp. BO-16.</title>
        <authorList>
            <person name="Im W.T."/>
        </authorList>
    </citation>
    <scope>NUCLEOTIDE SEQUENCE [LARGE SCALE GENOMIC DNA]</scope>
    <source>
        <strain evidence="2 3">BO-16</strain>
    </source>
</reference>
<dbReference type="Proteomes" id="UP000271678">
    <property type="component" value="Unassembled WGS sequence"/>
</dbReference>
<feature type="compositionally biased region" description="Basic and acidic residues" evidence="1">
    <location>
        <begin position="85"/>
        <end position="95"/>
    </location>
</feature>
<protein>
    <submittedName>
        <fullName evidence="2">Uncharacterized protein</fullName>
    </submittedName>
</protein>
<feature type="compositionally biased region" description="Low complexity" evidence="1">
    <location>
        <begin position="98"/>
        <end position="108"/>
    </location>
</feature>
<dbReference type="EMBL" id="RJJQ01000001">
    <property type="protein sequence ID" value="RNI25149.1"/>
    <property type="molecule type" value="Genomic_DNA"/>
</dbReference>
<dbReference type="AlphaFoldDB" id="A0A3M9MHW8"/>
<evidence type="ECO:0000256" key="1">
    <source>
        <dbReference type="SAM" id="MobiDB-lite"/>
    </source>
</evidence>
<proteinExistence type="predicted"/>
<evidence type="ECO:0000313" key="2">
    <source>
        <dbReference type="EMBL" id="RNI25149.1"/>
    </source>
</evidence>
<evidence type="ECO:0000313" key="3">
    <source>
        <dbReference type="Proteomes" id="UP000271678"/>
    </source>
</evidence>